<accession>A0ABD1EGB6</accession>
<evidence type="ECO:0000313" key="1">
    <source>
        <dbReference type="EMBL" id="KAL1493609.1"/>
    </source>
</evidence>
<reference evidence="1 2" key="1">
    <citation type="submission" date="2024-05" db="EMBL/GenBank/DDBJ databases">
        <title>Genetic variation in Jamaican populations of the coffee berry borer (Hypothenemus hampei).</title>
        <authorList>
            <person name="Errbii M."/>
            <person name="Myrie A."/>
        </authorList>
    </citation>
    <scope>NUCLEOTIDE SEQUENCE [LARGE SCALE GENOMIC DNA]</scope>
    <source>
        <strain evidence="1">JA-Hopewell-2020-01-JO</strain>
        <tissue evidence="1">Whole body</tissue>
    </source>
</reference>
<proteinExistence type="predicted"/>
<evidence type="ECO:0000313" key="2">
    <source>
        <dbReference type="Proteomes" id="UP001566132"/>
    </source>
</evidence>
<name>A0ABD1EGB6_HYPHA</name>
<protein>
    <submittedName>
        <fullName evidence="1">Uncharacterized protein</fullName>
    </submittedName>
</protein>
<dbReference type="EMBL" id="JBDJPC010000007">
    <property type="protein sequence ID" value="KAL1493609.1"/>
    <property type="molecule type" value="Genomic_DNA"/>
</dbReference>
<dbReference type="AlphaFoldDB" id="A0ABD1EGB6"/>
<dbReference type="Proteomes" id="UP001566132">
    <property type="component" value="Unassembled WGS sequence"/>
</dbReference>
<comment type="caution">
    <text evidence="1">The sequence shown here is derived from an EMBL/GenBank/DDBJ whole genome shotgun (WGS) entry which is preliminary data.</text>
</comment>
<organism evidence="1 2">
    <name type="scientific">Hypothenemus hampei</name>
    <name type="common">Coffee berry borer</name>
    <dbReference type="NCBI Taxonomy" id="57062"/>
    <lineage>
        <taxon>Eukaryota</taxon>
        <taxon>Metazoa</taxon>
        <taxon>Ecdysozoa</taxon>
        <taxon>Arthropoda</taxon>
        <taxon>Hexapoda</taxon>
        <taxon>Insecta</taxon>
        <taxon>Pterygota</taxon>
        <taxon>Neoptera</taxon>
        <taxon>Endopterygota</taxon>
        <taxon>Coleoptera</taxon>
        <taxon>Polyphaga</taxon>
        <taxon>Cucujiformia</taxon>
        <taxon>Curculionidae</taxon>
        <taxon>Scolytinae</taxon>
        <taxon>Hypothenemus</taxon>
    </lineage>
</organism>
<keyword evidence="2" id="KW-1185">Reference proteome</keyword>
<sequence length="104" mass="11721">MADAYRPKTELKEAAKEIVKIVESLTTGDLGKGLQLALNASAAKRLATTPEGQCTVGETEVAVGRLQEEDRTMRSERDGLIEESRGEECSRRWRHYVRRIETWS</sequence>
<gene>
    <name evidence="1" type="ORF">ABEB36_009309</name>
</gene>